<dbReference type="AlphaFoldDB" id="G7YDK8"/>
<evidence type="ECO:0000313" key="3">
    <source>
        <dbReference type="Proteomes" id="UP000008909"/>
    </source>
</evidence>
<proteinExistence type="predicted"/>
<dbReference type="GO" id="GO:0003676">
    <property type="term" value="F:nucleic acid binding"/>
    <property type="evidence" value="ECO:0007669"/>
    <property type="project" value="InterPro"/>
</dbReference>
<name>G7YDK8_CLOSI</name>
<evidence type="ECO:0000313" key="2">
    <source>
        <dbReference type="EMBL" id="GAA51042.1"/>
    </source>
</evidence>
<feature type="domain" description="CCHC-type" evidence="1">
    <location>
        <begin position="45"/>
        <end position="61"/>
    </location>
</feature>
<reference key="2">
    <citation type="submission" date="2011-10" db="EMBL/GenBank/DDBJ databases">
        <title>The genome and transcriptome sequence of Clonorchis sinensis provide insights into the carcinogenic liver fluke.</title>
        <authorList>
            <person name="Wang X."/>
            <person name="Huang Y."/>
            <person name="Chen W."/>
            <person name="Liu H."/>
            <person name="Guo L."/>
            <person name="Chen Y."/>
            <person name="Luo F."/>
            <person name="Zhou W."/>
            <person name="Sun J."/>
            <person name="Mao Q."/>
            <person name="Liang P."/>
            <person name="Zhou C."/>
            <person name="Tian Y."/>
            <person name="Men J."/>
            <person name="Lv X."/>
            <person name="Huang L."/>
            <person name="Zhou J."/>
            <person name="Hu Y."/>
            <person name="Li R."/>
            <person name="Zhang F."/>
            <person name="Lei H."/>
            <person name="Li X."/>
            <person name="Hu X."/>
            <person name="Liang C."/>
            <person name="Xu J."/>
            <person name="Wu Z."/>
            <person name="Yu X."/>
        </authorList>
    </citation>
    <scope>NUCLEOTIDE SEQUENCE</scope>
    <source>
        <strain>Henan</strain>
    </source>
</reference>
<reference evidence="2" key="1">
    <citation type="journal article" date="2011" name="Genome Biol.">
        <title>The draft genome of the carcinogenic human liver fluke Clonorchis sinensis.</title>
        <authorList>
            <person name="Wang X."/>
            <person name="Chen W."/>
            <person name="Huang Y."/>
            <person name="Sun J."/>
            <person name="Men J."/>
            <person name="Liu H."/>
            <person name="Luo F."/>
            <person name="Guo L."/>
            <person name="Lv X."/>
            <person name="Deng C."/>
            <person name="Zhou C."/>
            <person name="Fan Y."/>
            <person name="Li X."/>
            <person name="Huang L."/>
            <person name="Hu Y."/>
            <person name="Liang C."/>
            <person name="Hu X."/>
            <person name="Xu J."/>
            <person name="Yu X."/>
        </authorList>
    </citation>
    <scope>NUCLEOTIDE SEQUENCE [LARGE SCALE GENOMIC DNA]</scope>
    <source>
        <strain evidence="2">Henan</strain>
    </source>
</reference>
<keyword evidence="3" id="KW-1185">Reference proteome</keyword>
<sequence length="186" mass="20527">MTSGAVDSSTQVNRLQQSSHRTQFKCYRCGVCHTHPKDSRQTQTVCNRCKKRGHLAKVCRSAPTSETKSAVTNQVTSSETPEYVLHATVPINCAQPTYHAVEPHVNNAPMGFELDTGSAVTLCSEKSLENKLGPTEEGKLRQAPVRIRTSAVEEVKMLGTRNVNVSYEDVTVNETYILLKEMAQTC</sequence>
<dbReference type="InterPro" id="IPR001878">
    <property type="entry name" value="Znf_CCHC"/>
</dbReference>
<dbReference type="Proteomes" id="UP000008909">
    <property type="component" value="Unassembled WGS sequence"/>
</dbReference>
<protein>
    <recommendedName>
        <fullName evidence="1">CCHC-type domain-containing protein</fullName>
    </recommendedName>
</protein>
<evidence type="ECO:0000259" key="1">
    <source>
        <dbReference type="SMART" id="SM00343"/>
    </source>
</evidence>
<dbReference type="SMART" id="SM00343">
    <property type="entry name" value="ZnF_C2HC"/>
    <property type="match status" value="1"/>
</dbReference>
<gene>
    <name evidence="2" type="ORF">CLF_105486</name>
</gene>
<dbReference type="Gene3D" id="4.10.60.10">
    <property type="entry name" value="Zinc finger, CCHC-type"/>
    <property type="match status" value="1"/>
</dbReference>
<accession>G7YDK8</accession>
<dbReference type="EMBL" id="DF143106">
    <property type="protein sequence ID" value="GAA51042.1"/>
    <property type="molecule type" value="Genomic_DNA"/>
</dbReference>
<dbReference type="GO" id="GO:0008270">
    <property type="term" value="F:zinc ion binding"/>
    <property type="evidence" value="ECO:0007669"/>
    <property type="project" value="InterPro"/>
</dbReference>
<organism evidence="2 3">
    <name type="scientific">Clonorchis sinensis</name>
    <name type="common">Chinese liver fluke</name>
    <dbReference type="NCBI Taxonomy" id="79923"/>
    <lineage>
        <taxon>Eukaryota</taxon>
        <taxon>Metazoa</taxon>
        <taxon>Spiralia</taxon>
        <taxon>Lophotrochozoa</taxon>
        <taxon>Platyhelminthes</taxon>
        <taxon>Trematoda</taxon>
        <taxon>Digenea</taxon>
        <taxon>Opisthorchiida</taxon>
        <taxon>Opisthorchiata</taxon>
        <taxon>Opisthorchiidae</taxon>
        <taxon>Clonorchis</taxon>
    </lineage>
</organism>